<evidence type="ECO:0000256" key="2">
    <source>
        <dbReference type="ARBA" id="ARBA00022723"/>
    </source>
</evidence>
<dbReference type="Gene3D" id="2.60.40.10">
    <property type="entry name" value="Immunoglobulins"/>
    <property type="match status" value="3"/>
</dbReference>
<evidence type="ECO:0000256" key="1">
    <source>
        <dbReference type="ARBA" id="ARBA00001913"/>
    </source>
</evidence>
<name>A0A1W2GAK6_REIFA</name>
<reference evidence="6 7" key="1">
    <citation type="submission" date="2017-04" db="EMBL/GenBank/DDBJ databases">
        <authorList>
            <person name="Afonso C.L."/>
            <person name="Miller P.J."/>
            <person name="Scott M.A."/>
            <person name="Spackman E."/>
            <person name="Goraichik I."/>
            <person name="Dimitrov K.M."/>
            <person name="Suarez D.L."/>
            <person name="Swayne D.E."/>
        </authorList>
    </citation>
    <scope>NUCLEOTIDE SEQUENCE [LARGE SCALE GENOMIC DNA]</scope>
    <source>
        <strain evidence="6 7">DSM 26133</strain>
    </source>
</reference>
<sequence>MKTILFLLLTAQVLLVPLGANAQTDFREEAIYFLLTTRFFDGDPSNNVPNEWSSYHPDPTINPEITDPNDVTWRGDFKGLIEKLDYIQDLGFTAIWITPIVQNWSPLDYHGYHAYDFTKVDPRLESPEATFQDLINAVHARGMKIVLDVVTNHAGRFGIKDVAEIKYNTDPTQPWGQDSNGSVLQPNPNWAYDGLTPNPDDGKIWSRANLPTMPPPYNSNLANYNWPSTQSYVDTTDPDWYHHSGNGFAQGWDDTENLYNRALAGDTPDLNTGSQVVRDYLVAAYTTFINMGVDAFRWDTMKHMDKEDVLYFKDAFHAVNPDLFIFGEVAQKRHELHNVEEINPHWYTWRGAVNNSENSDIAVLDFYAEATFHGIFEEGGGFSGVQAAARYDHLYSDPSTLLTWLDNHDFGPNNDWNARYGGSEENLAACMNFMFTWRGIPVVYYGTEIQFMKGEYADIHDASGITKSIDLTGRAYYGDQFDQAPNHVIYQHIKKLNAIRKAIPALQKGSWRWDGNAGGNAVGYVRKYNDSEVAVGLAKDGGATFNFSGLTNGTYRDAVTGAEVQVTNGSISFDVTSGSAGIFVLNGPGMIGGNGVGYFQSGIGGGNPVVSISPAGGNYTDPINITMHSSSQNEPSTIYYTTDGSTPTTNSPIYQSPFNIDTHSTVSALAVDGLGNYSAVVTHSYAIGEISGLTVYYKNNSGWSEPNIYYWGVQPTEATGGVNWPGVPMQDDGDGWYKYTLAEAASTNLIFNDGNNQTEDLSRSADGWYENGTWSNTDPRTPIDLPPSVSIDIAGGNFVVGDQISVTISASDDSGLAPSIYYTVDGSTPTDQSQTYNGSILITTTTTLRALAIDNINQPSGIVSETYNFLPPAPGLTLHFKPDGYADPEIYFWAVTPSGASTIWPGITMSDEGEGWYSYTLENADCTNVIFNNNGNSQTSDLSRCSEGWYEAGTWYDLKPQPGSGLTVHFKKPVAWNTANIHFWDVTPSDIDASQWPGPSMTPEGDDWYSFTIADASCANILFNDNGSAQTGDLNRCSEGWYSSGWSSTSARSREQNQDIENSQANKVSIYPNPSTSGIVNIDLVFSSEVEYTIQVIGISGRLIEAKTDLRSTIGMQSLTLESNSWQNGVYIIQVNLPHQVIKKRLTVVN</sequence>
<dbReference type="InterPro" id="IPR059177">
    <property type="entry name" value="GH29D-like_dom"/>
</dbReference>
<dbReference type="PANTHER" id="PTHR10357">
    <property type="entry name" value="ALPHA-AMYLASE FAMILY MEMBER"/>
    <property type="match status" value="1"/>
</dbReference>
<feature type="domain" description="Glycosyl hydrolase family 13 catalytic" evidence="5">
    <location>
        <begin position="33"/>
        <end position="500"/>
    </location>
</feature>
<gene>
    <name evidence="6" type="ORF">SAMN04488029_1621</name>
</gene>
<organism evidence="6 7">
    <name type="scientific">Reichenbachiella faecimaris</name>
    <dbReference type="NCBI Taxonomy" id="692418"/>
    <lineage>
        <taxon>Bacteria</taxon>
        <taxon>Pseudomonadati</taxon>
        <taxon>Bacteroidota</taxon>
        <taxon>Cytophagia</taxon>
        <taxon>Cytophagales</taxon>
        <taxon>Reichenbachiellaceae</taxon>
        <taxon>Reichenbachiella</taxon>
    </lineage>
</organism>
<comment type="cofactor">
    <cofactor evidence="1">
        <name>Ca(2+)</name>
        <dbReference type="ChEBI" id="CHEBI:29108"/>
    </cofactor>
</comment>
<dbReference type="PANTHER" id="PTHR10357:SF215">
    <property type="entry name" value="ALPHA-AMYLASE 1"/>
    <property type="match status" value="1"/>
</dbReference>
<feature type="chain" id="PRO_5012935778" evidence="4">
    <location>
        <begin position="23"/>
        <end position="1150"/>
    </location>
</feature>
<dbReference type="Pfam" id="PF18962">
    <property type="entry name" value="Por_Secre_tail"/>
    <property type="match status" value="1"/>
</dbReference>
<evidence type="ECO:0000259" key="5">
    <source>
        <dbReference type="SMART" id="SM00642"/>
    </source>
</evidence>
<feature type="signal peptide" evidence="4">
    <location>
        <begin position="1"/>
        <end position="22"/>
    </location>
</feature>
<dbReference type="GO" id="GO:0005975">
    <property type="term" value="P:carbohydrate metabolic process"/>
    <property type="evidence" value="ECO:0007669"/>
    <property type="project" value="InterPro"/>
</dbReference>
<dbReference type="Pfam" id="PF13290">
    <property type="entry name" value="CHB_HEX_C_1"/>
    <property type="match status" value="2"/>
</dbReference>
<dbReference type="RefSeq" id="WP_084372116.1">
    <property type="nucleotide sequence ID" value="NZ_FWYF01000002.1"/>
</dbReference>
<dbReference type="SUPFAM" id="SSF51445">
    <property type="entry name" value="(Trans)glycosidases"/>
    <property type="match status" value="1"/>
</dbReference>
<dbReference type="SMART" id="SM00642">
    <property type="entry name" value="Aamy"/>
    <property type="match status" value="1"/>
</dbReference>
<dbReference type="InterPro" id="IPR006047">
    <property type="entry name" value="GH13_cat_dom"/>
</dbReference>
<dbReference type="InterPro" id="IPR026444">
    <property type="entry name" value="Secre_tail"/>
</dbReference>
<keyword evidence="3 4" id="KW-0732">Signal</keyword>
<dbReference type="InterPro" id="IPR031965">
    <property type="entry name" value="CBM26"/>
</dbReference>
<dbReference type="AlphaFoldDB" id="A0A1W2GAK6"/>
<keyword evidence="2" id="KW-0479">Metal-binding</keyword>
<dbReference type="OrthoDB" id="9806009at2"/>
<evidence type="ECO:0000313" key="6">
    <source>
        <dbReference type="EMBL" id="SMD33705.1"/>
    </source>
</evidence>
<evidence type="ECO:0000256" key="3">
    <source>
        <dbReference type="ARBA" id="ARBA00022729"/>
    </source>
</evidence>
<protein>
    <submittedName>
        <fullName evidence="6">Por secretion system C-terminal sorting domain-containing protein</fullName>
    </submittedName>
</protein>
<dbReference type="NCBIfam" id="TIGR04183">
    <property type="entry name" value="Por_Secre_tail"/>
    <property type="match status" value="1"/>
</dbReference>
<keyword evidence="7" id="KW-1185">Reference proteome</keyword>
<evidence type="ECO:0000313" key="7">
    <source>
        <dbReference type="Proteomes" id="UP000192472"/>
    </source>
</evidence>
<dbReference type="Pfam" id="PF16738">
    <property type="entry name" value="CBM26"/>
    <property type="match status" value="3"/>
</dbReference>
<dbReference type="InterPro" id="IPR013783">
    <property type="entry name" value="Ig-like_fold"/>
</dbReference>
<dbReference type="Pfam" id="PF00128">
    <property type="entry name" value="Alpha-amylase"/>
    <property type="match status" value="1"/>
</dbReference>
<dbReference type="Gene3D" id="3.20.20.80">
    <property type="entry name" value="Glycosidases"/>
    <property type="match status" value="2"/>
</dbReference>
<dbReference type="InterPro" id="IPR017853">
    <property type="entry name" value="GH"/>
</dbReference>
<dbReference type="GO" id="GO:0046872">
    <property type="term" value="F:metal ion binding"/>
    <property type="evidence" value="ECO:0007669"/>
    <property type="project" value="UniProtKB-KW"/>
</dbReference>
<accession>A0A1W2GAK6</accession>
<dbReference type="STRING" id="692418.SAMN04488029_1621"/>
<proteinExistence type="predicted"/>
<evidence type="ECO:0000256" key="4">
    <source>
        <dbReference type="SAM" id="SignalP"/>
    </source>
</evidence>
<dbReference type="Proteomes" id="UP000192472">
    <property type="component" value="Unassembled WGS sequence"/>
</dbReference>
<dbReference type="EMBL" id="FWYF01000002">
    <property type="protein sequence ID" value="SMD33705.1"/>
    <property type="molecule type" value="Genomic_DNA"/>
</dbReference>